<dbReference type="GO" id="GO:0006537">
    <property type="term" value="P:glutamate biosynthetic process"/>
    <property type="evidence" value="ECO:0007669"/>
    <property type="project" value="TreeGrafter"/>
</dbReference>
<dbReference type="NCBIfam" id="TIGR03814">
    <property type="entry name" value="Gln_ase"/>
    <property type="match status" value="1"/>
</dbReference>
<proteinExistence type="inferred from homology"/>
<protein>
    <recommendedName>
        <fullName evidence="3">glutaminase</fullName>
        <ecNumber evidence="3">3.5.1.2</ecNumber>
    </recommendedName>
</protein>
<dbReference type="Gene3D" id="3.40.710.10">
    <property type="entry name" value="DD-peptidase/beta-lactamase superfamily"/>
    <property type="match status" value="1"/>
</dbReference>
<sequence>MIKKQMRNLTKQIKKLSYKKQQNFITELIEVEESLSEVKLGYGCTEDQDLVNLSNHIRQKMQEIYHQPITGKNAQYIPQLKQVQPDLLCCSVCTVDGKQFTVGSDQIYFTLQSTIKPFLYLMACKEQGSKVVHRHVGREPSGQAFNSFVLNRENIPYNPMINAGAITTASLIKPYLRGQQRFNYLVNKLKESCYRTPEEKKAIKKQLKPEESYLPLKIGFDYSTFMSEKESSSRNTALAHFLNGEGVNGEHLTHDQVNQNLNLYTEACCIQTNINSAAVMAATIANGGVSPVSGLRFGEQQHANSAIQLMFSCGMYDYSGNWACTVGLPSKSGVSGLVLAVVPKVMGIAFFSPPLDELGNSTRAVEFYEWLAQEFKFNIFQALMSEKASETFEYWRVRSGYPYEYPGSDYDE</sequence>
<dbReference type="EMBL" id="LDAU01000126">
    <property type="protein sequence ID" value="KRX03721.1"/>
    <property type="molecule type" value="Genomic_DNA"/>
</dbReference>
<dbReference type="InParanoid" id="A0A0V0QMY6"/>
<dbReference type="EC" id="3.5.1.2" evidence="3"/>
<dbReference type="PANTHER" id="PTHR12544">
    <property type="entry name" value="GLUTAMINASE"/>
    <property type="match status" value="1"/>
</dbReference>
<evidence type="ECO:0000256" key="1">
    <source>
        <dbReference type="ARBA" id="ARBA00011076"/>
    </source>
</evidence>
<dbReference type="AlphaFoldDB" id="A0A0V0QMY6"/>
<comment type="subunit">
    <text evidence="2">Homotetramer.</text>
</comment>
<evidence type="ECO:0000256" key="5">
    <source>
        <dbReference type="ARBA" id="ARBA00049534"/>
    </source>
</evidence>
<comment type="catalytic activity">
    <reaction evidence="5">
        <text>L-glutamine + H2O = L-glutamate + NH4(+)</text>
        <dbReference type="Rhea" id="RHEA:15889"/>
        <dbReference type="ChEBI" id="CHEBI:15377"/>
        <dbReference type="ChEBI" id="CHEBI:28938"/>
        <dbReference type="ChEBI" id="CHEBI:29985"/>
        <dbReference type="ChEBI" id="CHEBI:58359"/>
        <dbReference type="EC" id="3.5.1.2"/>
    </reaction>
</comment>
<dbReference type="InterPro" id="IPR015868">
    <property type="entry name" value="Glutaminase"/>
</dbReference>
<dbReference type="GO" id="GO:0006543">
    <property type="term" value="P:L-glutamine catabolic process"/>
    <property type="evidence" value="ECO:0007669"/>
    <property type="project" value="TreeGrafter"/>
</dbReference>
<dbReference type="GO" id="GO:0004359">
    <property type="term" value="F:glutaminase activity"/>
    <property type="evidence" value="ECO:0007669"/>
    <property type="project" value="UniProtKB-EC"/>
</dbReference>
<reference evidence="6 7" key="1">
    <citation type="journal article" date="2015" name="Sci. Rep.">
        <title>Genome of the facultative scuticociliatosis pathogen Pseudocohnilembus persalinus provides insight into its virulence through horizontal gene transfer.</title>
        <authorList>
            <person name="Xiong J."/>
            <person name="Wang G."/>
            <person name="Cheng J."/>
            <person name="Tian M."/>
            <person name="Pan X."/>
            <person name="Warren A."/>
            <person name="Jiang C."/>
            <person name="Yuan D."/>
            <person name="Miao W."/>
        </authorList>
    </citation>
    <scope>NUCLEOTIDE SEQUENCE [LARGE SCALE GENOMIC DNA]</scope>
    <source>
        <strain evidence="6">36N120E</strain>
    </source>
</reference>
<evidence type="ECO:0000313" key="7">
    <source>
        <dbReference type="Proteomes" id="UP000054937"/>
    </source>
</evidence>
<dbReference type="InterPro" id="IPR012338">
    <property type="entry name" value="Beta-lactam/transpept-like"/>
</dbReference>
<dbReference type="HAMAP" id="MF_00313">
    <property type="entry name" value="Glutaminase"/>
    <property type="match status" value="1"/>
</dbReference>
<dbReference type="OMA" id="RPRNPFI"/>
<accession>A0A0V0QMY6</accession>
<dbReference type="Proteomes" id="UP000054937">
    <property type="component" value="Unassembled WGS sequence"/>
</dbReference>
<keyword evidence="7" id="KW-1185">Reference proteome</keyword>
<evidence type="ECO:0000256" key="2">
    <source>
        <dbReference type="ARBA" id="ARBA00011881"/>
    </source>
</evidence>
<keyword evidence="4" id="KW-0378">Hydrolase</keyword>
<comment type="caution">
    <text evidence="6">The sequence shown here is derived from an EMBL/GenBank/DDBJ whole genome shotgun (WGS) entry which is preliminary data.</text>
</comment>
<evidence type="ECO:0000256" key="3">
    <source>
        <dbReference type="ARBA" id="ARBA00012918"/>
    </source>
</evidence>
<gene>
    <name evidence="6" type="ORF">PPERSA_04229</name>
</gene>
<dbReference type="OrthoDB" id="309796at2759"/>
<dbReference type="PANTHER" id="PTHR12544:SF29">
    <property type="entry name" value="GLUTAMINASE"/>
    <property type="match status" value="1"/>
</dbReference>
<evidence type="ECO:0000256" key="4">
    <source>
        <dbReference type="ARBA" id="ARBA00022801"/>
    </source>
</evidence>
<dbReference type="SUPFAM" id="SSF56601">
    <property type="entry name" value="beta-lactamase/transpeptidase-like"/>
    <property type="match status" value="1"/>
</dbReference>
<comment type="similarity">
    <text evidence="1">Belongs to the glutaminase family.</text>
</comment>
<organism evidence="6 7">
    <name type="scientific">Pseudocohnilembus persalinus</name>
    <name type="common">Ciliate</name>
    <dbReference type="NCBI Taxonomy" id="266149"/>
    <lineage>
        <taxon>Eukaryota</taxon>
        <taxon>Sar</taxon>
        <taxon>Alveolata</taxon>
        <taxon>Ciliophora</taxon>
        <taxon>Intramacronucleata</taxon>
        <taxon>Oligohymenophorea</taxon>
        <taxon>Scuticociliatia</taxon>
        <taxon>Philasterida</taxon>
        <taxon>Pseudocohnilembidae</taxon>
        <taxon>Pseudocohnilembus</taxon>
    </lineage>
</organism>
<name>A0A0V0QMY6_PSEPJ</name>
<dbReference type="Pfam" id="PF04960">
    <property type="entry name" value="Glutaminase"/>
    <property type="match status" value="2"/>
</dbReference>
<evidence type="ECO:0000313" key="6">
    <source>
        <dbReference type="EMBL" id="KRX03721.1"/>
    </source>
</evidence>